<proteinExistence type="predicted"/>
<evidence type="ECO:0008006" key="4">
    <source>
        <dbReference type="Google" id="ProtNLM"/>
    </source>
</evidence>
<dbReference type="OrthoDB" id="10271387at2759"/>
<sequence length="89" mass="9639">MKLTYTLAAVIAALGPVEATPVSLASIGDLLSSPLQHIGISSKGGTCWHPSRCVNSYRSCSSWCHNRHVSHTWRGTCDRGTYVCCCRSK</sequence>
<keyword evidence="3" id="KW-1185">Reference proteome</keyword>
<feature type="chain" id="PRO_5034776956" description="Invertebrate defensins family profile domain-containing protein" evidence="1">
    <location>
        <begin position="20"/>
        <end position="89"/>
    </location>
</feature>
<organism evidence="2 3">
    <name type="scientific">Ophiocordyceps camponoti-floridani</name>
    <dbReference type="NCBI Taxonomy" id="2030778"/>
    <lineage>
        <taxon>Eukaryota</taxon>
        <taxon>Fungi</taxon>
        <taxon>Dikarya</taxon>
        <taxon>Ascomycota</taxon>
        <taxon>Pezizomycotina</taxon>
        <taxon>Sordariomycetes</taxon>
        <taxon>Hypocreomycetidae</taxon>
        <taxon>Hypocreales</taxon>
        <taxon>Ophiocordycipitaceae</taxon>
        <taxon>Ophiocordyceps</taxon>
    </lineage>
</organism>
<dbReference type="EMBL" id="JAACLJ010000005">
    <property type="protein sequence ID" value="KAF4585574.1"/>
    <property type="molecule type" value="Genomic_DNA"/>
</dbReference>
<protein>
    <recommendedName>
        <fullName evidence="4">Invertebrate defensins family profile domain-containing protein</fullName>
    </recommendedName>
</protein>
<name>A0A8H4Q4S0_9HYPO</name>
<evidence type="ECO:0000313" key="2">
    <source>
        <dbReference type="EMBL" id="KAF4585574.1"/>
    </source>
</evidence>
<dbReference type="Proteomes" id="UP000562929">
    <property type="component" value="Unassembled WGS sequence"/>
</dbReference>
<feature type="signal peptide" evidence="1">
    <location>
        <begin position="1"/>
        <end position="19"/>
    </location>
</feature>
<dbReference type="AlphaFoldDB" id="A0A8H4Q4S0"/>
<keyword evidence="1" id="KW-0732">Signal</keyword>
<comment type="caution">
    <text evidence="2">The sequence shown here is derived from an EMBL/GenBank/DDBJ whole genome shotgun (WGS) entry which is preliminary data.</text>
</comment>
<accession>A0A8H4Q4S0</accession>
<reference evidence="2 3" key="1">
    <citation type="journal article" date="2020" name="G3 (Bethesda)">
        <title>Genetic Underpinnings of Host Manipulation by Ophiocordyceps as Revealed by Comparative Transcriptomics.</title>
        <authorList>
            <person name="Will I."/>
            <person name="Das B."/>
            <person name="Trinh T."/>
            <person name="Brachmann A."/>
            <person name="Ohm R.A."/>
            <person name="de Bekker C."/>
        </authorList>
    </citation>
    <scope>NUCLEOTIDE SEQUENCE [LARGE SCALE GENOMIC DNA]</scope>
    <source>
        <strain evidence="2 3">EC05</strain>
    </source>
</reference>
<gene>
    <name evidence="2" type="ORF">GQ602_004879</name>
</gene>
<evidence type="ECO:0000256" key="1">
    <source>
        <dbReference type="SAM" id="SignalP"/>
    </source>
</evidence>
<evidence type="ECO:0000313" key="3">
    <source>
        <dbReference type="Proteomes" id="UP000562929"/>
    </source>
</evidence>